<organism evidence="16 17">
    <name type="scientific">Xiashengella succiniciproducens</name>
    <dbReference type="NCBI Taxonomy" id="2949635"/>
    <lineage>
        <taxon>Bacteria</taxon>
        <taxon>Pseudomonadati</taxon>
        <taxon>Bacteroidota</taxon>
        <taxon>Bacteroidia</taxon>
        <taxon>Marinilabiliales</taxon>
        <taxon>Marinilabiliaceae</taxon>
        <taxon>Xiashengella</taxon>
    </lineage>
</organism>
<feature type="domain" description="GHMP kinase N-terminal" evidence="13">
    <location>
        <begin position="92"/>
        <end position="180"/>
    </location>
</feature>
<dbReference type="GO" id="GO:0004335">
    <property type="term" value="F:galactokinase activity"/>
    <property type="evidence" value="ECO:0007669"/>
    <property type="project" value="UniProtKB-UniRule"/>
</dbReference>
<dbReference type="EMBL" id="CP098400">
    <property type="protein sequence ID" value="URW81002.1"/>
    <property type="molecule type" value="Genomic_DNA"/>
</dbReference>
<dbReference type="InterPro" id="IPR006203">
    <property type="entry name" value="GHMP_knse_ATP-bd_CS"/>
</dbReference>
<protein>
    <recommendedName>
        <fullName evidence="11 12">Galactokinase</fullName>
        <ecNumber evidence="11 12">2.7.1.6</ecNumber>
    </recommendedName>
    <alternativeName>
        <fullName evidence="11">Galactose kinase</fullName>
    </alternativeName>
</protein>
<evidence type="ECO:0000256" key="11">
    <source>
        <dbReference type="HAMAP-Rule" id="MF_00246"/>
    </source>
</evidence>
<dbReference type="Pfam" id="PF08544">
    <property type="entry name" value="GHMP_kinases_C"/>
    <property type="match status" value="1"/>
</dbReference>
<evidence type="ECO:0000256" key="2">
    <source>
        <dbReference type="ARBA" id="ARBA00022490"/>
    </source>
</evidence>
<dbReference type="GO" id="GO:0005524">
    <property type="term" value="F:ATP binding"/>
    <property type="evidence" value="ECO:0007669"/>
    <property type="project" value="UniProtKB-UniRule"/>
</dbReference>
<evidence type="ECO:0000256" key="6">
    <source>
        <dbReference type="ARBA" id="ARBA00022777"/>
    </source>
</evidence>
<evidence type="ECO:0000313" key="16">
    <source>
        <dbReference type="EMBL" id="URW81002.1"/>
    </source>
</evidence>
<comment type="pathway">
    <text evidence="11">Carbohydrate metabolism; galactose metabolism.</text>
</comment>
<evidence type="ECO:0000256" key="7">
    <source>
        <dbReference type="ARBA" id="ARBA00022840"/>
    </source>
</evidence>
<sequence length="387" mass="42718">MDLLALKKHFKKLYGKDADYLFFSPGRVNLIGEHTDYNGGYVFPCAINYGTYLLASKNDGCGMRFASTNMELKADITCAALSQKQPGGAWVNYPLGVMHEFSKLGVKIEGLDLIYSGNIPNGAGLSSSASIEMVTAVMLNELFNKGALEMMEMVKLSQRAENQFVGVNSGIMDQFAVGMGLADHALALKCDTLEYHRVPLKLQGCRIVVSNTNKRRGLADSKYNERRAECEKALEEMNSEGKYNYLSDLGVELFDSLKGKLSSDVLLRRARHVITENQRVLDAMTALEKNDLAEFGRLMNASHVSLRDDYEVTGKELDALVEEAWKIEGVYGSRMTGAGFGGCTVSIVKEEAIDRFIEQVGKGYEARTGLKPDFYIAEVGDGARRLE</sequence>
<dbReference type="KEGG" id="alkq:M9189_06510"/>
<feature type="domain" description="Galactokinase N-terminal" evidence="15">
    <location>
        <begin position="9"/>
        <end position="57"/>
    </location>
</feature>
<feature type="binding site" evidence="11">
    <location>
        <begin position="122"/>
        <end position="128"/>
    </location>
    <ligand>
        <name>ATP</name>
        <dbReference type="ChEBI" id="CHEBI:30616"/>
    </ligand>
</feature>
<evidence type="ECO:0000256" key="5">
    <source>
        <dbReference type="ARBA" id="ARBA00022741"/>
    </source>
</evidence>
<comment type="similarity">
    <text evidence="1 11">Belongs to the GHMP kinase family. GalK subfamily.</text>
</comment>
<accession>A0A9J6ZT34</accession>
<evidence type="ECO:0000259" key="14">
    <source>
        <dbReference type="Pfam" id="PF08544"/>
    </source>
</evidence>
<keyword evidence="4 11" id="KW-0479">Metal-binding</keyword>
<evidence type="ECO:0000313" key="17">
    <source>
        <dbReference type="Proteomes" id="UP001056426"/>
    </source>
</evidence>
<dbReference type="RefSeq" id="WP_250725533.1">
    <property type="nucleotide sequence ID" value="NZ_CP098400.1"/>
</dbReference>
<dbReference type="InterPro" id="IPR022963">
    <property type="entry name" value="Galactokinase_bac"/>
</dbReference>
<keyword evidence="7 11" id="KW-0067">ATP-binding</keyword>
<dbReference type="FunFam" id="3.30.230.10:FF:000017">
    <property type="entry name" value="Galactokinase"/>
    <property type="match status" value="1"/>
</dbReference>
<feature type="active site" description="Proton acceptor" evidence="11">
    <location>
        <position position="173"/>
    </location>
</feature>
<dbReference type="PROSITE" id="PS00627">
    <property type="entry name" value="GHMP_KINASES_ATP"/>
    <property type="match status" value="1"/>
</dbReference>
<feature type="binding site" evidence="11">
    <location>
        <position position="67"/>
    </location>
    <ligand>
        <name>ATP</name>
        <dbReference type="ChEBI" id="CHEBI:30616"/>
    </ligand>
</feature>
<feature type="binding site" evidence="11">
    <location>
        <position position="223"/>
    </location>
    <ligand>
        <name>substrate</name>
    </ligand>
</feature>
<dbReference type="GO" id="GO:0005829">
    <property type="term" value="C:cytosol"/>
    <property type="evidence" value="ECO:0007669"/>
    <property type="project" value="TreeGrafter"/>
</dbReference>
<dbReference type="Proteomes" id="UP001056426">
    <property type="component" value="Chromosome"/>
</dbReference>
<comment type="catalytic activity">
    <reaction evidence="11">
        <text>alpha-D-galactose + ATP = alpha-D-galactose 1-phosphate + ADP + H(+)</text>
        <dbReference type="Rhea" id="RHEA:13553"/>
        <dbReference type="ChEBI" id="CHEBI:15378"/>
        <dbReference type="ChEBI" id="CHEBI:28061"/>
        <dbReference type="ChEBI" id="CHEBI:30616"/>
        <dbReference type="ChEBI" id="CHEBI:58336"/>
        <dbReference type="ChEBI" id="CHEBI:456216"/>
        <dbReference type="EC" id="2.7.1.6"/>
    </reaction>
</comment>
<dbReference type="PANTHER" id="PTHR10457">
    <property type="entry name" value="MEVALONATE KINASE/GALACTOKINASE"/>
    <property type="match status" value="1"/>
</dbReference>
<name>A0A9J6ZT34_9BACT</name>
<evidence type="ECO:0000256" key="4">
    <source>
        <dbReference type="ARBA" id="ARBA00022723"/>
    </source>
</evidence>
<keyword evidence="8 11" id="KW-0460">Magnesium</keyword>
<evidence type="ECO:0000256" key="9">
    <source>
        <dbReference type="ARBA" id="ARBA00023144"/>
    </source>
</evidence>
<dbReference type="NCBIfam" id="TIGR00131">
    <property type="entry name" value="gal_kin"/>
    <property type="match status" value="1"/>
</dbReference>
<proteinExistence type="inferred from homology"/>
<dbReference type="NCBIfam" id="NF003705">
    <property type="entry name" value="PRK05322.1"/>
    <property type="match status" value="1"/>
</dbReference>
<dbReference type="EC" id="2.7.1.6" evidence="11 12"/>
<dbReference type="PRINTS" id="PR00473">
    <property type="entry name" value="GALCTOKINASE"/>
</dbReference>
<feature type="site" description="Transition state stabilizer" evidence="11">
    <location>
        <position position="27"/>
    </location>
</feature>
<gene>
    <name evidence="11" type="primary">galK</name>
    <name evidence="16" type="ORF">M9189_06510</name>
</gene>
<dbReference type="InterPro" id="IPR014721">
    <property type="entry name" value="Ribsml_uS5_D2-typ_fold_subgr"/>
</dbReference>
<dbReference type="SUPFAM" id="SSF55060">
    <property type="entry name" value="GHMP Kinase, C-terminal domain"/>
    <property type="match status" value="1"/>
</dbReference>
<dbReference type="HAMAP" id="MF_00246">
    <property type="entry name" value="Galactokinase"/>
    <property type="match status" value="1"/>
</dbReference>
<dbReference type="PANTHER" id="PTHR10457:SF7">
    <property type="entry name" value="GALACTOKINASE-RELATED"/>
    <property type="match status" value="1"/>
</dbReference>
<keyword evidence="6 11" id="KW-0418">Kinase</keyword>
<evidence type="ECO:0000256" key="8">
    <source>
        <dbReference type="ARBA" id="ARBA00022842"/>
    </source>
</evidence>
<feature type="binding site" evidence="11">
    <location>
        <begin position="33"/>
        <end position="36"/>
    </location>
    <ligand>
        <name>substrate</name>
    </ligand>
</feature>
<feature type="binding site" evidence="11">
    <location>
        <position position="161"/>
    </location>
    <ligand>
        <name>Mg(2+)</name>
        <dbReference type="ChEBI" id="CHEBI:18420"/>
    </ligand>
</feature>
<dbReference type="Pfam" id="PF00288">
    <property type="entry name" value="GHMP_kinases_N"/>
    <property type="match status" value="1"/>
</dbReference>
<dbReference type="FunFam" id="3.30.70.890:FF:000001">
    <property type="entry name" value="Galactokinase"/>
    <property type="match status" value="1"/>
</dbReference>
<dbReference type="Pfam" id="PF10509">
    <property type="entry name" value="GalKase_gal_bdg"/>
    <property type="match status" value="1"/>
</dbReference>
<keyword evidence="10 11" id="KW-0119">Carbohydrate metabolism</keyword>
<evidence type="ECO:0000256" key="1">
    <source>
        <dbReference type="ARBA" id="ARBA00006566"/>
    </source>
</evidence>
<keyword evidence="3 11" id="KW-0808">Transferase</keyword>
<evidence type="ECO:0000259" key="15">
    <source>
        <dbReference type="Pfam" id="PF10509"/>
    </source>
</evidence>
<keyword evidence="17" id="KW-1185">Reference proteome</keyword>
<evidence type="ECO:0000256" key="10">
    <source>
        <dbReference type="ARBA" id="ARBA00023277"/>
    </source>
</evidence>
<feature type="binding site" evidence="11">
    <location>
        <position position="128"/>
    </location>
    <ligand>
        <name>Mg(2+)</name>
        <dbReference type="ChEBI" id="CHEBI:18420"/>
    </ligand>
</feature>
<dbReference type="AlphaFoldDB" id="A0A9J6ZT34"/>
<dbReference type="GO" id="GO:0006012">
    <property type="term" value="P:galactose metabolic process"/>
    <property type="evidence" value="ECO:0007669"/>
    <property type="project" value="UniProtKB-UniRule"/>
</dbReference>
<comment type="function">
    <text evidence="11">Catalyzes the transfer of the gamma-phosphate of ATP to D-galactose to form alpha-D-galactose-1-phosphate (Gal-1-P).</text>
</comment>
<dbReference type="PIRSF" id="PIRSF000530">
    <property type="entry name" value="Galactokinase"/>
    <property type="match status" value="1"/>
</dbReference>
<reference evidence="16" key="1">
    <citation type="submission" date="2022-05" db="EMBL/GenBank/DDBJ databases">
        <authorList>
            <person name="Sun X."/>
        </authorList>
    </citation>
    <scope>NUCLEOTIDE SEQUENCE</scope>
    <source>
        <strain evidence="16">Ai-910</strain>
    </source>
</reference>
<evidence type="ECO:0000256" key="3">
    <source>
        <dbReference type="ARBA" id="ARBA00022679"/>
    </source>
</evidence>
<evidence type="ECO:0000256" key="12">
    <source>
        <dbReference type="NCBIfam" id="TIGR00131"/>
    </source>
</evidence>
<dbReference type="GO" id="GO:0000287">
    <property type="term" value="F:magnesium ion binding"/>
    <property type="evidence" value="ECO:0007669"/>
    <property type="project" value="UniProtKB-UniRule"/>
</dbReference>
<dbReference type="InterPro" id="IPR019741">
    <property type="entry name" value="Galactokinase_CS"/>
</dbReference>
<dbReference type="InterPro" id="IPR036554">
    <property type="entry name" value="GHMP_kinase_C_sf"/>
</dbReference>
<keyword evidence="2 11" id="KW-0963">Cytoplasm</keyword>
<dbReference type="InterPro" id="IPR000705">
    <property type="entry name" value="Galactokinase"/>
</dbReference>
<feature type="domain" description="GHMP kinase C-terminal" evidence="14">
    <location>
        <begin position="283"/>
        <end position="365"/>
    </location>
</feature>
<dbReference type="SUPFAM" id="SSF54211">
    <property type="entry name" value="Ribosomal protein S5 domain 2-like"/>
    <property type="match status" value="1"/>
</dbReference>
<dbReference type="Gene3D" id="3.30.70.890">
    <property type="entry name" value="GHMP kinase, C-terminal domain"/>
    <property type="match status" value="1"/>
</dbReference>
<reference evidence="16" key="2">
    <citation type="submission" date="2022-06" db="EMBL/GenBank/DDBJ databases">
        <title>Xiashengella guii gen. nov. sp. nov., a bacterium isolated form anaerobic digestion tank.</title>
        <authorList>
            <person name="Huang H."/>
        </authorList>
    </citation>
    <scope>NUCLEOTIDE SEQUENCE</scope>
    <source>
        <strain evidence="16">Ai-910</strain>
    </source>
</reference>
<dbReference type="Gene3D" id="3.30.230.10">
    <property type="match status" value="1"/>
</dbReference>
<dbReference type="InterPro" id="IPR020568">
    <property type="entry name" value="Ribosomal_Su5_D2-typ_SF"/>
</dbReference>
<dbReference type="PRINTS" id="PR00959">
    <property type="entry name" value="MEVGALKINASE"/>
</dbReference>
<keyword evidence="9 11" id="KW-0299">Galactose metabolism</keyword>
<keyword evidence="5 11" id="KW-0547">Nucleotide-binding</keyword>
<dbReference type="PROSITE" id="PS00106">
    <property type="entry name" value="GALACTOKINASE"/>
    <property type="match status" value="1"/>
</dbReference>
<dbReference type="InterPro" id="IPR013750">
    <property type="entry name" value="GHMP_kinase_C_dom"/>
</dbReference>
<dbReference type="InterPro" id="IPR006206">
    <property type="entry name" value="Mevalonate/galactokinase"/>
</dbReference>
<dbReference type="InterPro" id="IPR019539">
    <property type="entry name" value="GalKase_N"/>
</dbReference>
<evidence type="ECO:0000259" key="13">
    <source>
        <dbReference type="Pfam" id="PF00288"/>
    </source>
</evidence>
<comment type="subcellular location">
    <subcellularLocation>
        <location evidence="11">Cytoplasm</location>
    </subcellularLocation>
</comment>
<dbReference type="InterPro" id="IPR006204">
    <property type="entry name" value="GHMP_kinase_N_dom"/>
</dbReference>